<feature type="active site" description="Glycyl thioester intermediate" evidence="13">
    <location>
        <position position="236"/>
    </location>
</feature>
<evidence type="ECO:0000256" key="9">
    <source>
        <dbReference type="ARBA" id="ARBA00024626"/>
    </source>
</evidence>
<dbReference type="FunFam" id="3.10.290.20:FF:000001">
    <property type="entry name" value="NEDD8-activating enzyme E1 catalytic subunit, variant"/>
    <property type="match status" value="1"/>
</dbReference>
<evidence type="ECO:0000256" key="7">
    <source>
        <dbReference type="ARBA" id="ARBA00022840"/>
    </source>
</evidence>
<evidence type="ECO:0000256" key="4">
    <source>
        <dbReference type="ARBA" id="ARBA00022598"/>
    </source>
</evidence>
<evidence type="ECO:0000256" key="8">
    <source>
        <dbReference type="ARBA" id="ARBA00023624"/>
    </source>
</evidence>
<dbReference type="GO" id="GO:0005524">
    <property type="term" value="F:ATP binding"/>
    <property type="evidence" value="ECO:0007669"/>
    <property type="project" value="UniProtKB-KW"/>
</dbReference>
<keyword evidence="4" id="KW-0436">Ligase</keyword>
<dbReference type="InterPro" id="IPR035985">
    <property type="entry name" value="Ubiquitin-activating_enz"/>
</dbReference>
<dbReference type="PROSITE" id="PS00865">
    <property type="entry name" value="UBIQUITIN_ACTIVAT_2"/>
    <property type="match status" value="1"/>
</dbReference>
<dbReference type="STRING" id="61819.ENSACIP00000012160"/>
<accession>A0A3Q0RUY7</accession>
<keyword evidence="5" id="KW-0547">Nucleotide-binding</keyword>
<dbReference type="Ensembl" id="ENSACIT00000012502.1">
    <property type="protein sequence ID" value="ENSACIP00000012160.1"/>
    <property type="gene ID" value="ENSACIG00000009459.1"/>
</dbReference>
<evidence type="ECO:0000256" key="3">
    <source>
        <dbReference type="ARBA" id="ARBA00015203"/>
    </source>
</evidence>
<dbReference type="GeneTree" id="ENSGT00550000074831"/>
<dbReference type="GO" id="GO:0019781">
    <property type="term" value="F:NEDD8 activating enzyme activity"/>
    <property type="evidence" value="ECO:0007669"/>
    <property type="project" value="UniProtKB-EC"/>
</dbReference>
<dbReference type="Proteomes" id="UP000261340">
    <property type="component" value="Unplaced"/>
</dbReference>
<dbReference type="Pfam" id="PF00899">
    <property type="entry name" value="ThiF"/>
    <property type="match status" value="1"/>
</dbReference>
<evidence type="ECO:0000313" key="16">
    <source>
        <dbReference type="Proteomes" id="UP000261340"/>
    </source>
</evidence>
<protein>
    <recommendedName>
        <fullName evidence="3">NEDD8-activating enzyme E1 catalytic subunit</fullName>
        <ecNumber evidence="8">6.2.1.64</ecNumber>
    </recommendedName>
    <alternativeName>
        <fullName evidence="11">NEDD8-activating enzyme E1C</fullName>
    </alternativeName>
    <alternativeName>
        <fullName evidence="12">Ubiquitin-activating enzyme E1C</fullName>
    </alternativeName>
    <alternativeName>
        <fullName evidence="10">Ubiquitin-like modifier-activating enzyme 3</fullName>
    </alternativeName>
</protein>
<feature type="domain" description="E2 binding" evidence="14">
    <location>
        <begin position="363"/>
        <end position="451"/>
    </location>
</feature>
<dbReference type="InterPro" id="IPR000594">
    <property type="entry name" value="ThiF_NAD_FAD-bd"/>
</dbReference>
<dbReference type="EC" id="6.2.1.64" evidence="8"/>
<dbReference type="FunFam" id="3.40.50.720:FF:000106">
    <property type="entry name" value="NEDD8-activating enzyme E1 catalytic subunit, putative"/>
    <property type="match status" value="1"/>
</dbReference>
<evidence type="ECO:0000256" key="11">
    <source>
        <dbReference type="ARBA" id="ARBA00030644"/>
    </source>
</evidence>
<sequence length="452" mass="50668">LLFSLFREKKRGRVVELTEKMVVDGDSRSTCDWEDRWNHIKKFLERSGPFTHPDFEPSTESLQFMLETCKILVIGAGGLGCELLKDLALSGFRNIHVVDMDTIDVSNLNRQFLFRAKDVGRPKADVAADFINSRVPGCCVVPHFTKIQDLNETFYRQFHIIVCGLDSIVARRWMNGMLLSLLVYEDGVLDPGSVIPLIDGGTEGFKGSARVILPGMTACIDCTLEFYPPQINFPMCTIASMPRLPEHCIEYVRILLWPKEMPFGDDVALDGDDPEHIQWVYQKSLERAAEFNITGVTYRLTQGVVKRIIPAVASTNAVIAGKYAYLPLNNYMVFNDVDGMYTHTFEAERKENCSACSQIPLDLHFSPSSKLQEVLDYLTESASLQMKSPAITTTVDGKNKTLYLQSVASIEQRTRPNLAKTLKELGLADGQELAVADVTTPQTMLLRLCFTS</sequence>
<evidence type="ECO:0000313" key="15">
    <source>
        <dbReference type="Ensembl" id="ENSACIP00000012160.1"/>
    </source>
</evidence>
<name>A0A3Q0RUY7_AMPCI</name>
<dbReference type="PANTHER" id="PTHR10953">
    <property type="entry name" value="UBIQUITIN-ACTIVATING ENZYME E1"/>
    <property type="match status" value="1"/>
</dbReference>
<evidence type="ECO:0000256" key="10">
    <source>
        <dbReference type="ARBA" id="ARBA00029566"/>
    </source>
</evidence>
<dbReference type="FunFam" id="3.50.50.80:FF:000002">
    <property type="entry name" value="SUMO-activating enzyme subunit 2"/>
    <property type="match status" value="1"/>
</dbReference>
<dbReference type="GO" id="GO:0045116">
    <property type="term" value="P:protein neddylation"/>
    <property type="evidence" value="ECO:0007669"/>
    <property type="project" value="UniProtKB-UniPathway"/>
</dbReference>
<dbReference type="PANTHER" id="PTHR10953:SF233">
    <property type="entry name" value="NEDD8-ACTIVATING ENZYME E1 CATALYTIC SUBUNIT"/>
    <property type="match status" value="1"/>
</dbReference>
<dbReference type="InterPro" id="IPR023318">
    <property type="entry name" value="Ub_act_enz_dom_a_sf"/>
</dbReference>
<dbReference type="GO" id="GO:0032991">
    <property type="term" value="C:protein-containing complex"/>
    <property type="evidence" value="ECO:0007669"/>
    <property type="project" value="UniProtKB-ARBA"/>
</dbReference>
<reference evidence="15" key="1">
    <citation type="submission" date="2025-08" db="UniProtKB">
        <authorList>
            <consortium name="Ensembl"/>
        </authorList>
    </citation>
    <scope>IDENTIFICATION</scope>
</reference>
<dbReference type="GO" id="GO:0005634">
    <property type="term" value="C:nucleus"/>
    <property type="evidence" value="ECO:0007669"/>
    <property type="project" value="TreeGrafter"/>
</dbReference>
<dbReference type="InterPro" id="IPR014929">
    <property type="entry name" value="E2-binding"/>
</dbReference>
<dbReference type="UniPathway" id="UPA00885"/>
<keyword evidence="16" id="KW-1185">Reference proteome</keyword>
<evidence type="ECO:0000256" key="1">
    <source>
        <dbReference type="ARBA" id="ARBA00005032"/>
    </source>
</evidence>
<dbReference type="AlphaFoldDB" id="A0A3Q0RUY7"/>
<comment type="catalytic activity">
    <reaction evidence="9">
        <text>ATP + [NEDD8 protein] + [E1 NEDD8-activating enzyme]-L-cysteine = AMP + diphosphate + [E1 NEDD8-activating enzyme]-S-[NEDD8 protein]-yl-L-cysteine.</text>
        <dbReference type="EC" id="6.2.1.64"/>
    </reaction>
</comment>
<comment type="pathway">
    <text evidence="1">Protein modification; protein neddylation.</text>
</comment>
<dbReference type="FunFam" id="1.10.10.520:FF:000001">
    <property type="entry name" value="NEDD8-activating enzyme E1 catalytic subunit"/>
    <property type="match status" value="1"/>
</dbReference>
<dbReference type="InterPro" id="IPR033127">
    <property type="entry name" value="UBQ-activ_enz_E1_Cys_AS"/>
</dbReference>
<evidence type="ECO:0000256" key="5">
    <source>
        <dbReference type="ARBA" id="ARBA00022741"/>
    </source>
</evidence>
<dbReference type="InterPro" id="IPR045886">
    <property type="entry name" value="ThiF/MoeB/HesA"/>
</dbReference>
<reference evidence="15" key="2">
    <citation type="submission" date="2025-09" db="UniProtKB">
        <authorList>
            <consortium name="Ensembl"/>
        </authorList>
    </citation>
    <scope>IDENTIFICATION</scope>
</reference>
<dbReference type="GO" id="GO:0005737">
    <property type="term" value="C:cytoplasm"/>
    <property type="evidence" value="ECO:0007669"/>
    <property type="project" value="TreeGrafter"/>
</dbReference>
<evidence type="ECO:0000259" key="14">
    <source>
        <dbReference type="SMART" id="SM01181"/>
    </source>
</evidence>
<evidence type="ECO:0000256" key="13">
    <source>
        <dbReference type="PROSITE-ProRule" id="PRU10132"/>
    </source>
</evidence>
<dbReference type="Gene3D" id="3.40.50.720">
    <property type="entry name" value="NAD(P)-binding Rossmann-like Domain"/>
    <property type="match status" value="1"/>
</dbReference>
<evidence type="ECO:0000256" key="2">
    <source>
        <dbReference type="ARBA" id="ARBA00006310"/>
    </source>
</evidence>
<dbReference type="Gene3D" id="1.10.10.520">
    <property type="entry name" value="Ubiquitin activating enzymes (Uba3). Chain: B, domain 2"/>
    <property type="match status" value="1"/>
</dbReference>
<proteinExistence type="inferred from homology"/>
<keyword evidence="7" id="KW-0067">ATP-binding</keyword>
<dbReference type="Pfam" id="PF08825">
    <property type="entry name" value="E2_bind"/>
    <property type="match status" value="1"/>
</dbReference>
<dbReference type="Gene3D" id="3.10.290.20">
    <property type="entry name" value="Ubiquitin-like 2 activating enzyme e1b. Chain: B, domain 3"/>
    <property type="match status" value="1"/>
</dbReference>
<dbReference type="InterPro" id="IPR030468">
    <property type="entry name" value="Uba3_N"/>
</dbReference>
<comment type="similarity">
    <text evidence="2">Belongs to the ubiquitin-activating E1 family. UBA3 subfamily.</text>
</comment>
<organism evidence="15 16">
    <name type="scientific">Amphilophus citrinellus</name>
    <name type="common">Midas cichlid</name>
    <name type="synonym">Cichlasoma citrinellum</name>
    <dbReference type="NCBI Taxonomy" id="61819"/>
    <lineage>
        <taxon>Eukaryota</taxon>
        <taxon>Metazoa</taxon>
        <taxon>Chordata</taxon>
        <taxon>Craniata</taxon>
        <taxon>Vertebrata</taxon>
        <taxon>Euteleostomi</taxon>
        <taxon>Actinopterygii</taxon>
        <taxon>Neopterygii</taxon>
        <taxon>Teleostei</taxon>
        <taxon>Neoteleostei</taxon>
        <taxon>Acanthomorphata</taxon>
        <taxon>Ovalentaria</taxon>
        <taxon>Cichlomorphae</taxon>
        <taxon>Cichliformes</taxon>
        <taxon>Cichlidae</taxon>
        <taxon>New World cichlids</taxon>
        <taxon>Cichlasomatinae</taxon>
        <taxon>Heroini</taxon>
        <taxon>Amphilophus</taxon>
    </lineage>
</organism>
<dbReference type="OMA" id="HIIEYVI"/>
<keyword evidence="6" id="KW-0833">Ubl conjugation pathway</keyword>
<dbReference type="SMART" id="SM01181">
    <property type="entry name" value="E2_bind"/>
    <property type="match status" value="1"/>
</dbReference>
<dbReference type="SUPFAM" id="SSF69572">
    <property type="entry name" value="Activating enzymes of the ubiquitin-like proteins"/>
    <property type="match status" value="1"/>
</dbReference>
<evidence type="ECO:0000256" key="12">
    <source>
        <dbReference type="ARBA" id="ARBA00033110"/>
    </source>
</evidence>
<evidence type="ECO:0000256" key="6">
    <source>
        <dbReference type="ARBA" id="ARBA00022786"/>
    </source>
</evidence>
<dbReference type="CDD" id="cd01488">
    <property type="entry name" value="Uba3_RUB"/>
    <property type="match status" value="1"/>
</dbReference>